<keyword evidence="1" id="KW-0732">Signal</keyword>
<dbReference type="PROSITE" id="PS51257">
    <property type="entry name" value="PROKAR_LIPOPROTEIN"/>
    <property type="match status" value="1"/>
</dbReference>
<organism evidence="2 3">
    <name type="scientific">Corallococcus exiguus</name>
    <dbReference type="NCBI Taxonomy" id="83462"/>
    <lineage>
        <taxon>Bacteria</taxon>
        <taxon>Pseudomonadati</taxon>
        <taxon>Myxococcota</taxon>
        <taxon>Myxococcia</taxon>
        <taxon>Myxococcales</taxon>
        <taxon>Cystobacterineae</taxon>
        <taxon>Myxococcaceae</taxon>
        <taxon>Corallococcus</taxon>
    </lineage>
</organism>
<dbReference type="Gene3D" id="2.60.40.1120">
    <property type="entry name" value="Carboxypeptidase-like, regulatory domain"/>
    <property type="match status" value="1"/>
</dbReference>
<keyword evidence="2" id="KW-0121">Carboxypeptidase</keyword>
<protein>
    <submittedName>
        <fullName evidence="2">Carboxypeptidase regulatory-like domain-containing protein</fullName>
    </submittedName>
</protein>
<dbReference type="Proteomes" id="UP000537825">
    <property type="component" value="Unassembled WGS sequence"/>
</dbReference>
<evidence type="ECO:0000256" key="1">
    <source>
        <dbReference type="SAM" id="SignalP"/>
    </source>
</evidence>
<dbReference type="AlphaFoldDB" id="A0A7X5BX16"/>
<name>A0A7X5BX16_9BACT</name>
<dbReference type="EMBL" id="JAAAPK010000011">
    <property type="protein sequence ID" value="NBC44758.1"/>
    <property type="molecule type" value="Genomic_DNA"/>
</dbReference>
<dbReference type="Pfam" id="PF13620">
    <property type="entry name" value="CarboxypepD_reg"/>
    <property type="match status" value="2"/>
</dbReference>
<dbReference type="SUPFAM" id="SSF49464">
    <property type="entry name" value="Carboxypeptidase regulatory domain-like"/>
    <property type="match status" value="2"/>
</dbReference>
<proteinExistence type="predicted"/>
<dbReference type="SUPFAM" id="SSF49452">
    <property type="entry name" value="Starch-binding domain-like"/>
    <property type="match status" value="3"/>
</dbReference>
<keyword evidence="2" id="KW-0645">Protease</keyword>
<dbReference type="GO" id="GO:0004180">
    <property type="term" value="F:carboxypeptidase activity"/>
    <property type="evidence" value="ECO:0007669"/>
    <property type="project" value="UniProtKB-KW"/>
</dbReference>
<dbReference type="InterPro" id="IPR008969">
    <property type="entry name" value="CarboxyPept-like_regulatory"/>
</dbReference>
<reference evidence="2 3" key="1">
    <citation type="submission" date="2020-01" db="EMBL/GenBank/DDBJ databases">
        <title>The draft genome sequence of Corallococcus exiguus DSM 14696.</title>
        <authorList>
            <person name="Zhang X."/>
            <person name="Zhu H."/>
        </authorList>
    </citation>
    <scope>NUCLEOTIDE SEQUENCE [LARGE SCALE GENOMIC DNA]</scope>
    <source>
        <strain evidence="2 3">DSM 14696</strain>
    </source>
</reference>
<dbReference type="InterPro" id="IPR013784">
    <property type="entry name" value="Carb-bd-like_fold"/>
</dbReference>
<keyword evidence="3" id="KW-1185">Reference proteome</keyword>
<feature type="chain" id="PRO_5031099702" evidence="1">
    <location>
        <begin position="24"/>
        <end position="915"/>
    </location>
</feature>
<evidence type="ECO:0000313" key="3">
    <source>
        <dbReference type="Proteomes" id="UP000537825"/>
    </source>
</evidence>
<feature type="signal peptide" evidence="1">
    <location>
        <begin position="1"/>
        <end position="23"/>
    </location>
</feature>
<comment type="caution">
    <text evidence="2">The sequence shown here is derived from an EMBL/GenBank/DDBJ whole genome shotgun (WGS) entry which is preliminary data.</text>
</comment>
<sequence length="915" mass="97957">MHARKTWWWAVALLFGMSGACVSVQGTRSPGGDASSRLRIDASTPRAGTHSTRPNPSPPVGTLRITGVVRDARGPVAGVELSATRVDADSLSERPCPYPERARPLQTPLEHCFLELADSTARLVESSAGEAPLFARTVTAADGTFVLEGLPPGAFTLWALGDTGAAVRPEVLAGSEGVTVSLEKGFFLSGTVVEEDARTPIPGAWVTVVHEASSRFFRVLTDTRGRFHIGPLPPGRYLKVAGAKGWVPEAVRGDVWLNAEVEVTLGIQRKHRLEGVVLTQEGRPASGLTVHLRPNAEFGQTLTTRSDVQGRFAFDGIPATEFMVWAWSDGQTAYGDSWATLPRSAVIQMRPSTFIEGTVKNERGQPLSGVRVRAHSGGVGGGLPPETRTDGAGHYRLGPLLDTSVELSLKGDHYRLRREQLLLGGARTGPWDFTLTRGLSVEGTLVDTEGKPVPGVYVALGTAHASGGFTSAATNFEDAFGVSDEAGRFVAGAIEAGRKDLFVEARGFIPLTLPVQVPSTGVRVVVDRGASVSGTVTDATGHLLPEVRIGLWDSASPDSRPRPDFLSTDRNGAFSLSGLKAGRYVLEAWQRTPGSVQWVSRTLDLKERDHAEVSLRFDEGRTLHGMTTDAAGQPLPGVRVQACLSQEDSFAGRTPELSCVPTADDSVRSGPDGRFTLQHLTTPVSQLVAMREGLRLNPSRSRGGTPGPLSLRVPVGADDVRLVMEPAPRLRARVVDPDGAPLPSTVWLEEGITGIASPGPAHELQVEEYRPDGRFALPLAEDRETWNVTVSAKGFVGLNRYIQGSPGQDIDLGTVKLLRGRKVRFVILDEATRVPLVGARVSIELNPGLDVSPYEVASPRSSRWNLDLAGAVEFTDLPISPLHFKIMTEPGLPFREGTVDARQEVVTVTLPAPGH</sequence>
<gene>
    <name evidence="2" type="ORF">GTZ93_33640</name>
</gene>
<dbReference type="GO" id="GO:0030246">
    <property type="term" value="F:carbohydrate binding"/>
    <property type="evidence" value="ECO:0007669"/>
    <property type="project" value="InterPro"/>
</dbReference>
<evidence type="ECO:0000313" key="2">
    <source>
        <dbReference type="EMBL" id="NBC44758.1"/>
    </source>
</evidence>
<accession>A0A7X5BX16</accession>
<keyword evidence="2" id="KW-0378">Hydrolase</keyword>